<keyword evidence="4" id="KW-0862">Zinc</keyword>
<dbReference type="GeneID" id="36554275"/>
<evidence type="ECO:0000313" key="8">
    <source>
        <dbReference type="EMBL" id="PLB50321.1"/>
    </source>
</evidence>
<accession>A0A2I2GBR3</accession>
<protein>
    <recommendedName>
        <fullName evidence="7">C2H2-type domain-containing protein</fullName>
    </recommendedName>
</protein>
<comment type="caution">
    <text evidence="8">The sequence shown here is derived from an EMBL/GenBank/DDBJ whole genome shotgun (WGS) entry which is preliminary data.</text>
</comment>
<dbReference type="Gene3D" id="3.40.50.300">
    <property type="entry name" value="P-loop containing nucleotide triphosphate hydrolases"/>
    <property type="match status" value="1"/>
</dbReference>
<evidence type="ECO:0000256" key="4">
    <source>
        <dbReference type="ARBA" id="ARBA00022833"/>
    </source>
</evidence>
<dbReference type="GO" id="GO:0008270">
    <property type="term" value="F:zinc ion binding"/>
    <property type="evidence" value="ECO:0007669"/>
    <property type="project" value="UniProtKB-KW"/>
</dbReference>
<dbReference type="InterPro" id="IPR013087">
    <property type="entry name" value="Znf_C2H2_type"/>
</dbReference>
<dbReference type="InterPro" id="IPR036236">
    <property type="entry name" value="Znf_C2H2_sf"/>
</dbReference>
<dbReference type="SUPFAM" id="SSF57667">
    <property type="entry name" value="beta-beta-alpha zinc fingers"/>
    <property type="match status" value="1"/>
</dbReference>
<evidence type="ECO:0000256" key="1">
    <source>
        <dbReference type="ARBA" id="ARBA00022723"/>
    </source>
</evidence>
<dbReference type="PANTHER" id="PTHR10039">
    <property type="entry name" value="AMELOGENIN"/>
    <property type="match status" value="1"/>
</dbReference>
<dbReference type="Pfam" id="PF24883">
    <property type="entry name" value="NPHP3_N"/>
    <property type="match status" value="1"/>
</dbReference>
<dbReference type="RefSeq" id="XP_024705623.1">
    <property type="nucleotide sequence ID" value="XM_024846576.1"/>
</dbReference>
<evidence type="ECO:0000256" key="6">
    <source>
        <dbReference type="SAM" id="MobiDB-lite"/>
    </source>
</evidence>
<evidence type="ECO:0000256" key="3">
    <source>
        <dbReference type="ARBA" id="ARBA00022771"/>
    </source>
</evidence>
<keyword evidence="3 5" id="KW-0863">Zinc-finger</keyword>
<organism evidence="8 9">
    <name type="scientific">Aspergillus steynii IBT 23096</name>
    <dbReference type="NCBI Taxonomy" id="1392250"/>
    <lineage>
        <taxon>Eukaryota</taxon>
        <taxon>Fungi</taxon>
        <taxon>Dikarya</taxon>
        <taxon>Ascomycota</taxon>
        <taxon>Pezizomycotina</taxon>
        <taxon>Eurotiomycetes</taxon>
        <taxon>Eurotiomycetidae</taxon>
        <taxon>Eurotiales</taxon>
        <taxon>Aspergillaceae</taxon>
        <taxon>Aspergillus</taxon>
        <taxon>Aspergillus subgen. Circumdati</taxon>
    </lineage>
</organism>
<proteinExistence type="predicted"/>
<dbReference type="Pfam" id="PF00096">
    <property type="entry name" value="zf-C2H2"/>
    <property type="match status" value="1"/>
</dbReference>
<feature type="domain" description="C2H2-type" evidence="7">
    <location>
        <begin position="1329"/>
        <end position="1356"/>
    </location>
</feature>
<dbReference type="VEuPathDB" id="FungiDB:P170DRAFT_405285"/>
<evidence type="ECO:0000256" key="2">
    <source>
        <dbReference type="ARBA" id="ARBA00022737"/>
    </source>
</evidence>
<reference evidence="8 9" key="1">
    <citation type="submission" date="2016-12" db="EMBL/GenBank/DDBJ databases">
        <title>The genomes of Aspergillus section Nigri reveals drivers in fungal speciation.</title>
        <authorList>
            <consortium name="DOE Joint Genome Institute"/>
            <person name="Vesth T.C."/>
            <person name="Nybo J."/>
            <person name="Theobald S."/>
            <person name="Brandl J."/>
            <person name="Frisvad J.C."/>
            <person name="Nielsen K.F."/>
            <person name="Lyhne E.K."/>
            <person name="Kogle M.E."/>
            <person name="Kuo A."/>
            <person name="Riley R."/>
            <person name="Clum A."/>
            <person name="Nolan M."/>
            <person name="Lipzen A."/>
            <person name="Salamov A."/>
            <person name="Henrissat B."/>
            <person name="Wiebenga A."/>
            <person name="De Vries R.P."/>
            <person name="Grigoriev I.V."/>
            <person name="Mortensen U.H."/>
            <person name="Andersen M.R."/>
            <person name="Baker S.E."/>
        </authorList>
    </citation>
    <scope>NUCLEOTIDE SEQUENCE [LARGE SCALE GENOMIC DNA]</scope>
    <source>
        <strain evidence="8 9">IBT 23096</strain>
    </source>
</reference>
<dbReference type="EMBL" id="MSFO01000003">
    <property type="protein sequence ID" value="PLB50321.1"/>
    <property type="molecule type" value="Genomic_DNA"/>
</dbReference>
<sequence>MDWTRTVFRLRALPDTVETQESAAHLLSERLNDVSVHHIWIHSLATTLKYWEDPPTKVATVMFSVPPSLVQREPNKQEWQIPAKGHDRNSRDFILDTHFIGLTPLNDTSHLQNSYNCIAISGLASHPFGSWQPKGGDKRFMWIRDDLAKHARGGAAILYGYDSKLNGSSSFQNINDLAKELIDQLFSHRAPGSVTPLIFLAHSLGGLVVKQALRDLAENHPDDEYKNLLSAVRGAIFFGVPNRGMEHGEFEAVVQNNPNGVLIQDLSLRSNFIRQLTRAFDTLPFVKRCKFFWAYETKESPTVLRRTDGQLTRDGPSAILVSPESATCGFINANRAVTFPIHASHSDMVKFSQDSHYYSSVRAKLLQILQPPTSQTQDDNGSDAQSENIPETIPTEVDQSSHQMDLSGATRSTAESHVHPQARSIAAELEKFKRLAKITESEEEMFINTTSSEVEDTVRKIQMEQELSRNMKYMARLEPFLASMKQFGELAREIKLFTSGSNSMAYTWGPLRYILDTTCGYPQEFDSILNSYQAIGDQIPKLSGHGAVFVDLPYLMDVLVMIYSDVLSFQAEILGHLKPWQWDQLFQAWLRDFTTRIDEIAERTGRNKRLIENKVSFMEFETIRKDDLIYARALKREKEATTKVHKDTVENWLSAFDSKAEHHLHQEKRRVCKDPGRWLLGNREFNRWASPDDSLNPLLWLSGIPGAGKTILASVVIDELSSIQGATVAYFYCKHGDEKRNSDESVTRSILAQVLDQNPDLLSYFYEKAHMNASLVSPSVSEQMLRTSMGSCRRVYVVLDGLDECGRAARKHIASRFRQLVDEAMEVGSIRCLFVSQEDGAAAEDFRYIQSIKIGKQNSDDISSFAGVWQGKIIDKFGTNNHTLNIQDIVFKRAKGMFIFAELFANYLWGRLSIEDLQEQLFPENLPVDLDNLYERILYRVREVRDVDTMRRIEEILGWIVCARRPLRWEEIQGAVCTNPECQSFDALRRLADSPREIFASLVECYPDGTVDLVHGTARQYLTKRVSEKGPRKEPVVKLHEAHFSLAMRCLTYLAFPQLRLDRRKDDIKSDLLDGFHQLYDYASACWAMHLEGGISDLGKHDLTRLRDALKRLVKLHWSKLHKPLQHVERVRTLLSPLEKLEEKGSNQHEKIIQAVAWAKKQSGLSGIGPSDEEALTLWKMTAKIRSISEKIDTNGDEFKTIKSLYGAKRFKCPRVNCYSYHHGFQSLKHRDRHTNKHTRPYLCIVASCPMGVFGYELEKKLKKHLFDVHHIDEASDRDEPDYPDPPKEKTSKSGQGEANFKCPDCNTPFKQKKSLNRHIKSHTSGKPFSCDKCDKRFSRREDCERHQDTHSDEKKKYICAGVLKDGTKWGCNASFSRGEKLRDHFRPEKRRKCILPLLLEKQKAGDGDGRYLDENVFADQTKVLLDAGKKLPSFRVFLEQCGLDVPGGGNGDIRSGERNKQGHK</sequence>
<feature type="region of interest" description="Disordered" evidence="6">
    <location>
        <begin position="1275"/>
        <end position="1304"/>
    </location>
</feature>
<feature type="compositionally biased region" description="Basic and acidic residues" evidence="6">
    <location>
        <begin position="1455"/>
        <end position="1465"/>
    </location>
</feature>
<dbReference type="PROSITE" id="PS50157">
    <property type="entry name" value="ZINC_FINGER_C2H2_2"/>
    <property type="match status" value="2"/>
</dbReference>
<evidence type="ECO:0000256" key="5">
    <source>
        <dbReference type="PROSITE-ProRule" id="PRU00042"/>
    </source>
</evidence>
<dbReference type="STRING" id="1392250.A0A2I2GBR3"/>
<keyword evidence="9" id="KW-1185">Reference proteome</keyword>
<feature type="compositionally biased region" description="Polar residues" evidence="6">
    <location>
        <begin position="372"/>
        <end position="389"/>
    </location>
</feature>
<dbReference type="Proteomes" id="UP000234275">
    <property type="component" value="Unassembled WGS sequence"/>
</dbReference>
<feature type="region of interest" description="Disordered" evidence="6">
    <location>
        <begin position="1446"/>
        <end position="1465"/>
    </location>
</feature>
<dbReference type="SMART" id="SM00355">
    <property type="entry name" value="ZnF_C2H2"/>
    <property type="match status" value="4"/>
</dbReference>
<feature type="compositionally biased region" description="Polar residues" evidence="6">
    <location>
        <begin position="397"/>
        <end position="415"/>
    </location>
</feature>
<dbReference type="InterPro" id="IPR029058">
    <property type="entry name" value="AB_hydrolase_fold"/>
</dbReference>
<dbReference type="InterPro" id="IPR027417">
    <property type="entry name" value="P-loop_NTPase"/>
</dbReference>
<evidence type="ECO:0000313" key="9">
    <source>
        <dbReference type="Proteomes" id="UP000234275"/>
    </source>
</evidence>
<dbReference type="FunFam" id="3.30.160.60:FF:000100">
    <property type="entry name" value="Zinc finger 45-like"/>
    <property type="match status" value="1"/>
</dbReference>
<dbReference type="SUPFAM" id="SSF53474">
    <property type="entry name" value="alpha/beta-Hydrolases"/>
    <property type="match status" value="1"/>
</dbReference>
<dbReference type="Gene3D" id="3.40.50.1820">
    <property type="entry name" value="alpha/beta hydrolase"/>
    <property type="match status" value="1"/>
</dbReference>
<evidence type="ECO:0000259" key="7">
    <source>
        <dbReference type="PROSITE" id="PS50157"/>
    </source>
</evidence>
<keyword evidence="2" id="KW-0677">Repeat</keyword>
<dbReference type="InterPro" id="IPR056884">
    <property type="entry name" value="NPHP3-like_N"/>
</dbReference>
<feature type="region of interest" description="Disordered" evidence="6">
    <location>
        <begin position="372"/>
        <end position="421"/>
    </location>
</feature>
<dbReference type="PROSITE" id="PS00028">
    <property type="entry name" value="ZINC_FINGER_C2H2_1"/>
    <property type="match status" value="2"/>
</dbReference>
<dbReference type="PANTHER" id="PTHR10039:SF14">
    <property type="entry name" value="NACHT DOMAIN-CONTAINING PROTEIN"/>
    <property type="match status" value="1"/>
</dbReference>
<dbReference type="SUPFAM" id="SSF52540">
    <property type="entry name" value="P-loop containing nucleoside triphosphate hydrolases"/>
    <property type="match status" value="1"/>
</dbReference>
<name>A0A2I2GBR3_9EURO</name>
<feature type="domain" description="C2H2-type" evidence="7">
    <location>
        <begin position="1301"/>
        <end position="1328"/>
    </location>
</feature>
<gene>
    <name evidence="8" type="ORF">P170DRAFT_405285</name>
</gene>
<dbReference type="OrthoDB" id="21416at2759"/>
<dbReference type="Gene3D" id="3.30.160.60">
    <property type="entry name" value="Classic Zinc Finger"/>
    <property type="match status" value="2"/>
</dbReference>
<keyword evidence="1" id="KW-0479">Metal-binding</keyword>